<sequence length="80" mass="9718">MVRPRNKVKEKIDFILYPNLKFTVLFVHISTAVDYLNALNSILVFMHYRLTKHPEIENEKDKNKHQHRYIRRFIFTGHPP</sequence>
<name>A0A284VK51_9EURY</name>
<dbReference type="EMBL" id="FZMP01000030">
    <property type="protein sequence ID" value="SNQ59641.1"/>
    <property type="molecule type" value="Genomic_DNA"/>
</dbReference>
<dbReference type="AlphaFoldDB" id="A0A284VK51"/>
<gene>
    <name evidence="1" type="ORF">MNV_1250021</name>
</gene>
<reference evidence="2" key="1">
    <citation type="submission" date="2017-06" db="EMBL/GenBank/DDBJ databases">
        <authorList>
            <person name="Cremers G."/>
        </authorList>
    </citation>
    <scope>NUCLEOTIDE SEQUENCE [LARGE SCALE GENOMIC DNA]</scope>
</reference>
<organism evidence="1 2">
    <name type="scientific">Candidatus Methanoperedens nitratireducens</name>
    <dbReference type="NCBI Taxonomy" id="1392998"/>
    <lineage>
        <taxon>Archaea</taxon>
        <taxon>Methanobacteriati</taxon>
        <taxon>Methanobacteriota</taxon>
        <taxon>Stenosarchaea group</taxon>
        <taxon>Methanomicrobia</taxon>
        <taxon>Methanosarcinales</taxon>
        <taxon>ANME-2 cluster</taxon>
        <taxon>Candidatus Methanoperedentaceae</taxon>
        <taxon>Candidatus Methanoperedens</taxon>
    </lineage>
</organism>
<evidence type="ECO:0000313" key="2">
    <source>
        <dbReference type="Proteomes" id="UP000218615"/>
    </source>
</evidence>
<dbReference type="Proteomes" id="UP000218615">
    <property type="component" value="Unassembled WGS sequence"/>
</dbReference>
<protein>
    <submittedName>
        <fullName evidence="1">Uncharacterized protein</fullName>
    </submittedName>
</protein>
<evidence type="ECO:0000313" key="1">
    <source>
        <dbReference type="EMBL" id="SNQ59641.1"/>
    </source>
</evidence>
<keyword evidence="2" id="KW-1185">Reference proteome</keyword>
<accession>A0A284VK51</accession>
<proteinExistence type="predicted"/>